<proteinExistence type="predicted"/>
<dbReference type="Pfam" id="PF12419">
    <property type="entry name" value="DUF3670"/>
    <property type="match status" value="1"/>
</dbReference>
<evidence type="ECO:0000256" key="2">
    <source>
        <dbReference type="SAM" id="MobiDB-lite"/>
    </source>
</evidence>
<dbReference type="InterPro" id="IPR022138">
    <property type="entry name" value="DUF3670"/>
</dbReference>
<dbReference type="GO" id="GO:0016787">
    <property type="term" value="F:hydrolase activity"/>
    <property type="evidence" value="ECO:0007669"/>
    <property type="project" value="UniProtKB-KW"/>
</dbReference>
<keyword evidence="1" id="KW-0378">Hydrolase</keyword>
<feature type="region of interest" description="Disordered" evidence="2">
    <location>
        <begin position="547"/>
        <end position="593"/>
    </location>
</feature>
<feature type="compositionally biased region" description="Low complexity" evidence="2">
    <location>
        <begin position="499"/>
        <end position="520"/>
    </location>
</feature>
<feature type="region of interest" description="Disordered" evidence="2">
    <location>
        <begin position="650"/>
        <end position="683"/>
    </location>
</feature>
<dbReference type="Pfam" id="PF00176">
    <property type="entry name" value="SNF2-rel_dom"/>
    <property type="match status" value="1"/>
</dbReference>
<feature type="domain" description="Helicase ATP-binding" evidence="3">
    <location>
        <begin position="610"/>
        <end position="809"/>
    </location>
</feature>
<feature type="compositionally biased region" description="Low complexity" evidence="2">
    <location>
        <begin position="195"/>
        <end position="204"/>
    </location>
</feature>
<dbReference type="SMART" id="SM00487">
    <property type="entry name" value="DEXDc"/>
    <property type="match status" value="1"/>
</dbReference>
<reference evidence="5 6" key="1">
    <citation type="submission" date="2018-05" db="EMBL/GenBank/DDBJ databases">
        <title>Brachybacterium sp. M1HQ-2T, whole genome shotgun sequence.</title>
        <authorList>
            <person name="Tuo L."/>
        </authorList>
    </citation>
    <scope>NUCLEOTIDE SEQUENCE [LARGE SCALE GENOMIC DNA]</scope>
    <source>
        <strain evidence="5 6">M1HQ-2</strain>
    </source>
</reference>
<evidence type="ECO:0000313" key="6">
    <source>
        <dbReference type="Proteomes" id="UP000245590"/>
    </source>
</evidence>
<feature type="region of interest" description="Disordered" evidence="2">
    <location>
        <begin position="171"/>
        <end position="220"/>
    </location>
</feature>
<feature type="compositionally biased region" description="Low complexity" evidence="2">
    <location>
        <begin position="661"/>
        <end position="670"/>
    </location>
</feature>
<dbReference type="Pfam" id="PF00271">
    <property type="entry name" value="Helicase_C"/>
    <property type="match status" value="1"/>
</dbReference>
<dbReference type="Gene3D" id="3.40.50.10810">
    <property type="entry name" value="Tandem AAA-ATPase domain"/>
    <property type="match status" value="1"/>
</dbReference>
<evidence type="ECO:0000313" key="5">
    <source>
        <dbReference type="EMBL" id="PWH06244.1"/>
    </source>
</evidence>
<organism evidence="5 6">
    <name type="scientific">Brachybacterium endophyticum</name>
    <dbReference type="NCBI Taxonomy" id="2182385"/>
    <lineage>
        <taxon>Bacteria</taxon>
        <taxon>Bacillati</taxon>
        <taxon>Actinomycetota</taxon>
        <taxon>Actinomycetes</taxon>
        <taxon>Micrococcales</taxon>
        <taxon>Dermabacteraceae</taxon>
        <taxon>Brachybacterium</taxon>
    </lineage>
</organism>
<dbReference type="EMBL" id="QFKX01000003">
    <property type="protein sequence ID" value="PWH06244.1"/>
    <property type="molecule type" value="Genomic_DNA"/>
</dbReference>
<dbReference type="PROSITE" id="PS51192">
    <property type="entry name" value="HELICASE_ATP_BIND_1"/>
    <property type="match status" value="1"/>
</dbReference>
<dbReference type="InterPro" id="IPR000330">
    <property type="entry name" value="SNF2_N"/>
</dbReference>
<keyword evidence="5" id="KW-0067">ATP-binding</keyword>
<feature type="region of interest" description="Disordered" evidence="2">
    <location>
        <begin position="456"/>
        <end position="520"/>
    </location>
</feature>
<name>A0A2U2RKD5_9MICO</name>
<dbReference type="InterPro" id="IPR038718">
    <property type="entry name" value="SNF2-like_sf"/>
</dbReference>
<feature type="compositionally biased region" description="Basic and acidic residues" evidence="2">
    <location>
        <begin position="547"/>
        <end position="562"/>
    </location>
</feature>
<gene>
    <name evidence="5" type="ORF">DEO23_10230</name>
</gene>
<sequence>MRVSSADGRSRPATELDPSLTEADGPLAGALAGCEGRLRHRVRVQGRSAEHRVPALPLDGPRLRALLGAVTGLIRERAGEQADVPALLTPLLADATPLRLTEDLVAMPDLLTGVVRDLQAEQLVAERRITVRILERFGRPWARWAGLDPQDPPLLHALIDAHARDQFARHLDSPAASPMTASSDADDGAGEGESESQSQSQSEGESTEAAPEHAAEDEHGDPYGLLTALASEEPLLADVPARRRLQTAIDAFIDSGHARVHLSATGSELVVRLHEPPLGTAWPLQTCLRDGDGAVRPVADLRAVGDIGVEGAAEASAEVMRLAPTVREAAVDDTGVDWLLTTAQASAFLAHDTGALEAAGVTVMLPREWTKQKTRLQAVVGEEEPAQEQTGSGVGLQAMARFDWKMSVGDMDLTDDEIAEIRAAQAELVELRGQWVRLDSTTLRAAERFLDAFSARRRGSRGTDPAGDGDGDGGRGERSGAPTPAVGRSSPSAQPPSAPAAATSPAAEPSGGPGGPLSAQGGAMGWAELFSLLAGGQAEGLDIRMSSEETPAEGREEVESSEHASPPGAGRRNGLRNLVPDGPGPVPLPQPDSLEATLRGYQLDGLNWMWALHELGLGGILADDMGLGKTMQVLALLCREREGLGPLELLGRSPALEPDRSGAATAGAARSRPRAGRRAPTPAGPTLLVCPMSVVGSWQREAARFAPDLAVHVHHGGERIRDAGFVEGAREVDLVITTYSLLDRDRDILTQVPWHRLVLDEAQHVKNAGTAVAKAARSLPALHRLALTGTPVENRLSDLHALMETVNPGLLGSATQFRDHLASPIEKDGDEAALARLRALTGPFVLRRVKTDPSIISDLPEKIDLVRTVNLTPEQAGLYEALVGEMMAQIDGADQNQRRTLVVSTLTKLKQVCNHPAHYLGDGSSILREGQHRSGKLEYVDDLLESAFADGEKVLLFTQFTTFGHMLVPYWRERFGREIPFLHGGLAKKDRDAMVETFQDTPGEPGAMLLSLRAGGTGLTLTAANHVVHLDRWWNPAVENQATDRAFRIGQTKDVQVRKLVAAGTIEERIDQVLQDKQTLADLTIAPVESALMSMSSAELHALFQLDPSGGER</sequence>
<evidence type="ECO:0000256" key="1">
    <source>
        <dbReference type="ARBA" id="ARBA00022801"/>
    </source>
</evidence>
<dbReference type="CDD" id="cd18793">
    <property type="entry name" value="SF2_C_SNF"/>
    <property type="match status" value="1"/>
</dbReference>
<keyword evidence="6" id="KW-1185">Reference proteome</keyword>
<protein>
    <submittedName>
        <fullName evidence="5">ATP-dependent helicase</fullName>
    </submittedName>
</protein>
<keyword evidence="5" id="KW-0547">Nucleotide-binding</keyword>
<dbReference type="InterPro" id="IPR027417">
    <property type="entry name" value="P-loop_NTPase"/>
</dbReference>
<dbReference type="SUPFAM" id="SSF52540">
    <property type="entry name" value="P-loop containing nucleoside triphosphate hydrolases"/>
    <property type="match status" value="2"/>
</dbReference>
<feature type="region of interest" description="Disordered" evidence="2">
    <location>
        <begin position="1"/>
        <end position="27"/>
    </location>
</feature>
<dbReference type="InterPro" id="IPR049730">
    <property type="entry name" value="SNF2/RAD54-like_C"/>
</dbReference>
<evidence type="ECO:0000259" key="3">
    <source>
        <dbReference type="PROSITE" id="PS51192"/>
    </source>
</evidence>
<feature type="compositionally biased region" description="Basic and acidic residues" evidence="2">
    <location>
        <begin position="210"/>
        <end position="220"/>
    </location>
</feature>
<feature type="domain" description="Helicase C-terminal" evidence="4">
    <location>
        <begin position="939"/>
        <end position="1096"/>
    </location>
</feature>
<dbReference type="OrthoDB" id="9760715at2"/>
<evidence type="ECO:0000259" key="4">
    <source>
        <dbReference type="PROSITE" id="PS51194"/>
    </source>
</evidence>
<dbReference type="InterPro" id="IPR014001">
    <property type="entry name" value="Helicase_ATP-bd"/>
</dbReference>
<dbReference type="PROSITE" id="PS51194">
    <property type="entry name" value="HELICASE_CTER"/>
    <property type="match status" value="1"/>
</dbReference>
<dbReference type="Proteomes" id="UP000245590">
    <property type="component" value="Unassembled WGS sequence"/>
</dbReference>
<dbReference type="AlphaFoldDB" id="A0A2U2RKD5"/>
<keyword evidence="5" id="KW-0347">Helicase</keyword>
<dbReference type="PANTHER" id="PTHR10799">
    <property type="entry name" value="SNF2/RAD54 HELICASE FAMILY"/>
    <property type="match status" value="1"/>
</dbReference>
<dbReference type="SMART" id="SM00490">
    <property type="entry name" value="HELICc"/>
    <property type="match status" value="1"/>
</dbReference>
<comment type="caution">
    <text evidence="5">The sequence shown here is derived from an EMBL/GenBank/DDBJ whole genome shotgun (WGS) entry which is preliminary data.</text>
</comment>
<dbReference type="InterPro" id="IPR001650">
    <property type="entry name" value="Helicase_C-like"/>
</dbReference>
<dbReference type="GO" id="GO:0005524">
    <property type="term" value="F:ATP binding"/>
    <property type="evidence" value="ECO:0007669"/>
    <property type="project" value="InterPro"/>
</dbReference>
<dbReference type="GO" id="GO:0004386">
    <property type="term" value="F:helicase activity"/>
    <property type="evidence" value="ECO:0007669"/>
    <property type="project" value="UniProtKB-KW"/>
</dbReference>
<dbReference type="CDD" id="cd18012">
    <property type="entry name" value="DEXQc_arch_SWI2_SNF2"/>
    <property type="match status" value="1"/>
</dbReference>
<dbReference type="Gene3D" id="3.40.50.300">
    <property type="entry name" value="P-loop containing nucleotide triphosphate hydrolases"/>
    <property type="match status" value="1"/>
</dbReference>
<feature type="compositionally biased region" description="Acidic residues" evidence="2">
    <location>
        <begin position="184"/>
        <end position="194"/>
    </location>
</feature>
<accession>A0A2U2RKD5</accession>